<dbReference type="EMBL" id="AP018786">
    <property type="protein sequence ID" value="BBF22861.1"/>
    <property type="molecule type" value="Genomic_DNA"/>
</dbReference>
<keyword evidence="1 2" id="KW-0732">Signal</keyword>
<dbReference type="PANTHER" id="PTHR36571:SF1">
    <property type="entry name" value="PROTEIN YGIW"/>
    <property type="match status" value="1"/>
</dbReference>
<accession>A0A2Z6I8S6</accession>
<organism evidence="3 4">
    <name type="scientific">Sutterella megalosphaeroides</name>
    <dbReference type="NCBI Taxonomy" id="2494234"/>
    <lineage>
        <taxon>Bacteria</taxon>
        <taxon>Pseudomonadati</taxon>
        <taxon>Pseudomonadota</taxon>
        <taxon>Betaproteobacteria</taxon>
        <taxon>Burkholderiales</taxon>
        <taxon>Sutterellaceae</taxon>
        <taxon>Sutterella</taxon>
    </lineage>
</organism>
<reference evidence="3 4" key="1">
    <citation type="journal article" date="2018" name="Int. J. Syst. Evol. Microbiol.">
        <title>Mesosutterella multiformis gen. nov., sp. nov., a member of the family Sutterellaceae and Sutterella megalosphaeroides sp. nov., isolated from human faeces.</title>
        <authorList>
            <person name="Sakamoto M."/>
            <person name="Ikeyama N."/>
            <person name="Kunihiro T."/>
            <person name="Iino T."/>
            <person name="Yuki M."/>
            <person name="Ohkuma M."/>
        </authorList>
    </citation>
    <scope>NUCLEOTIDE SEQUENCE [LARGE SCALE GENOMIC DNA]</scope>
    <source>
        <strain evidence="3 4">6FBBBH3</strain>
    </source>
</reference>
<evidence type="ECO:0000256" key="2">
    <source>
        <dbReference type="SAM" id="SignalP"/>
    </source>
</evidence>
<evidence type="ECO:0000313" key="3">
    <source>
        <dbReference type="EMBL" id="BBF22861.1"/>
    </source>
</evidence>
<protein>
    <submittedName>
        <fullName evidence="3">Uncharacterized protein</fullName>
    </submittedName>
</protein>
<gene>
    <name evidence="3" type="ORF">SUTMEG_07520</name>
</gene>
<dbReference type="Proteomes" id="UP000271003">
    <property type="component" value="Chromosome"/>
</dbReference>
<dbReference type="NCBIfam" id="NF033674">
    <property type="entry name" value="stress_OB_fold"/>
    <property type="match status" value="1"/>
</dbReference>
<evidence type="ECO:0000256" key="1">
    <source>
        <dbReference type="ARBA" id="ARBA00022729"/>
    </source>
</evidence>
<dbReference type="Pfam" id="PF04076">
    <property type="entry name" value="BOF"/>
    <property type="match status" value="1"/>
</dbReference>
<dbReference type="SUPFAM" id="SSF101756">
    <property type="entry name" value="Hypothetical protein YgiW"/>
    <property type="match status" value="1"/>
</dbReference>
<dbReference type="OrthoDB" id="6650354at2"/>
<dbReference type="AlphaFoldDB" id="A0A2Z6I8S6"/>
<feature type="chain" id="PRO_5016398871" evidence="2">
    <location>
        <begin position="26"/>
        <end position="136"/>
    </location>
</feature>
<dbReference type="PANTHER" id="PTHR36571">
    <property type="entry name" value="PROTEIN YGIW"/>
    <property type="match status" value="1"/>
</dbReference>
<sequence length="136" mass="14805">MLTKKTAVSIVSAFALFAGVTALQAAPQGFDPAPQNAAVPAGPQGFDPVNVPKTVAEVKKNGYDDQHVVLKGRFTKQLSREKFEFTDDTGTIVAELDDDRNWSHIRKDAPVEITAEIERERLGTVIELDVKSARAL</sequence>
<keyword evidence="4" id="KW-1185">Reference proteome</keyword>
<feature type="signal peptide" evidence="2">
    <location>
        <begin position="1"/>
        <end position="25"/>
    </location>
</feature>
<dbReference type="InterPro" id="IPR036700">
    <property type="entry name" value="BOBF_sf"/>
</dbReference>
<dbReference type="InterPro" id="IPR005220">
    <property type="entry name" value="CarO-like"/>
</dbReference>
<proteinExistence type="predicted"/>
<evidence type="ECO:0000313" key="4">
    <source>
        <dbReference type="Proteomes" id="UP000271003"/>
    </source>
</evidence>
<name>A0A2Z6I8S6_9BURK</name>
<dbReference type="RefSeq" id="WP_120176529.1">
    <property type="nucleotide sequence ID" value="NZ_AP018786.1"/>
</dbReference>
<dbReference type="KEGG" id="sutt:SUTMEG_07520"/>
<dbReference type="Gene3D" id="2.40.50.200">
    <property type="entry name" value="Bacterial OB-fold"/>
    <property type="match status" value="1"/>
</dbReference>